<dbReference type="Gene3D" id="1.20.1600.10">
    <property type="entry name" value="Outer membrane efflux proteins (OEP)"/>
    <property type="match status" value="1"/>
</dbReference>
<keyword evidence="12" id="KW-1185">Reference proteome</keyword>
<dbReference type="PANTHER" id="PTHR30026">
    <property type="entry name" value="OUTER MEMBRANE PROTEIN TOLC"/>
    <property type="match status" value="1"/>
</dbReference>
<evidence type="ECO:0000256" key="5">
    <source>
        <dbReference type="ARBA" id="ARBA00022692"/>
    </source>
</evidence>
<dbReference type="Pfam" id="PF02321">
    <property type="entry name" value="OEP"/>
    <property type="match status" value="2"/>
</dbReference>
<evidence type="ECO:0000256" key="2">
    <source>
        <dbReference type="ARBA" id="ARBA00007613"/>
    </source>
</evidence>
<dbReference type="PANTHER" id="PTHR30026:SF20">
    <property type="entry name" value="OUTER MEMBRANE PROTEIN TOLC"/>
    <property type="match status" value="1"/>
</dbReference>
<dbReference type="Proteomes" id="UP001267426">
    <property type="component" value="Unassembled WGS sequence"/>
</dbReference>
<keyword evidence="4" id="KW-1134">Transmembrane beta strand</keyword>
<proteinExistence type="inferred from homology"/>
<feature type="coiled-coil region" evidence="8">
    <location>
        <begin position="291"/>
        <end position="320"/>
    </location>
</feature>
<keyword evidence="5" id="KW-0812">Transmembrane</keyword>
<sequence>MPAPLRPGGPAALAAALTVWFALAAPAPAQTADPPAAPPRPAPAAPAAVGGAVTDPARSPDRATALPALDAGGAVVSLSLDDAIQIALQRAYAIRLAELDVANARAQVREAYGGLFPLVDVASSYTRNVVQANPFAGSAAGGLFGGLGAIGWLQYNEVARTDGDPATETLTLTEYNRRVLEGQQAIGFDPAAESGNPFGTDNQFLNTLSLSQPIYNGSAFAAVRGARGLVEINEAAVEQRRDETIHEARVAYYGALLAGRQAAVQRASVERSRETFEDASLLVAQGVRPVLERLNAEVDLANAETQLAQADAQASTSRDQLLLALGLPVTAPVVLESDLAPPRPALFQTVGLAAAAATALDLRPDVRQAALAVRLNEVQRDITRAAAYPRLSAFATASYSGNVPDDRTAVFAPDPRDPFTFTESSSGFFSGDYWQPSLAVGVRLGWTLFDGFQTRYRAQQDQIVIDQAQVQLEQVRNAAQLEVATAIRQLQSAQSRLGSQSQTVETAQTAFAFASARLEEGVASQVDVRVATQNLDLARLNYLQAVYDALVARSDYERATGTILPAPLDETVRPDGLRPAPPTASR</sequence>
<dbReference type="InterPro" id="IPR003423">
    <property type="entry name" value="OMP_efflux"/>
</dbReference>
<feature type="signal peptide" evidence="10">
    <location>
        <begin position="1"/>
        <end position="24"/>
    </location>
</feature>
<dbReference type="EMBL" id="JAVRHT010000007">
    <property type="protein sequence ID" value="MDT0631019.1"/>
    <property type="molecule type" value="Genomic_DNA"/>
</dbReference>
<evidence type="ECO:0000256" key="4">
    <source>
        <dbReference type="ARBA" id="ARBA00022452"/>
    </source>
</evidence>
<accession>A0ABU3BP00</accession>
<gene>
    <name evidence="11" type="ORF">RM540_04585</name>
</gene>
<dbReference type="SUPFAM" id="SSF56954">
    <property type="entry name" value="Outer membrane efflux proteins (OEP)"/>
    <property type="match status" value="1"/>
</dbReference>
<keyword evidence="8" id="KW-0175">Coiled coil</keyword>
<dbReference type="RefSeq" id="WP_311662358.1">
    <property type="nucleotide sequence ID" value="NZ_JAVRHT010000007.1"/>
</dbReference>
<feature type="chain" id="PRO_5045371572" evidence="10">
    <location>
        <begin position="25"/>
        <end position="586"/>
    </location>
</feature>
<dbReference type="InterPro" id="IPR051906">
    <property type="entry name" value="TolC-like"/>
</dbReference>
<feature type="compositionally biased region" description="Low complexity" evidence="9">
    <location>
        <begin position="45"/>
        <end position="57"/>
    </location>
</feature>
<keyword evidence="7" id="KW-0998">Cell outer membrane</keyword>
<evidence type="ECO:0000256" key="1">
    <source>
        <dbReference type="ARBA" id="ARBA00004442"/>
    </source>
</evidence>
<protein>
    <submittedName>
        <fullName evidence="11">TolC family protein</fullName>
    </submittedName>
</protein>
<reference evidence="11 12" key="1">
    <citation type="submission" date="2023-09" db="EMBL/GenBank/DDBJ databases">
        <authorList>
            <person name="Rey-Velasco X."/>
        </authorList>
    </citation>
    <scope>NUCLEOTIDE SEQUENCE [LARGE SCALE GENOMIC DNA]</scope>
    <source>
        <strain evidence="11 12">F394</strain>
    </source>
</reference>
<keyword evidence="3" id="KW-0813">Transport</keyword>
<evidence type="ECO:0000313" key="12">
    <source>
        <dbReference type="Proteomes" id="UP001267426"/>
    </source>
</evidence>
<comment type="similarity">
    <text evidence="2">Belongs to the outer membrane factor (OMF) (TC 1.B.17) family.</text>
</comment>
<evidence type="ECO:0000256" key="6">
    <source>
        <dbReference type="ARBA" id="ARBA00023136"/>
    </source>
</evidence>
<feature type="region of interest" description="Disordered" evidence="9">
    <location>
        <begin position="30"/>
        <end position="59"/>
    </location>
</feature>
<keyword evidence="6" id="KW-0472">Membrane</keyword>
<feature type="compositionally biased region" description="Pro residues" evidence="9">
    <location>
        <begin position="35"/>
        <end position="44"/>
    </location>
</feature>
<evidence type="ECO:0000256" key="10">
    <source>
        <dbReference type="SAM" id="SignalP"/>
    </source>
</evidence>
<evidence type="ECO:0000256" key="3">
    <source>
        <dbReference type="ARBA" id="ARBA00022448"/>
    </source>
</evidence>
<evidence type="ECO:0000256" key="8">
    <source>
        <dbReference type="SAM" id="Coils"/>
    </source>
</evidence>
<name>A0ABU3BP00_9BACT</name>
<comment type="subcellular location">
    <subcellularLocation>
        <location evidence="1">Cell outer membrane</location>
    </subcellularLocation>
</comment>
<evidence type="ECO:0000313" key="11">
    <source>
        <dbReference type="EMBL" id="MDT0631019.1"/>
    </source>
</evidence>
<evidence type="ECO:0000256" key="7">
    <source>
        <dbReference type="ARBA" id="ARBA00023237"/>
    </source>
</evidence>
<feature type="region of interest" description="Disordered" evidence="9">
    <location>
        <begin position="567"/>
        <end position="586"/>
    </location>
</feature>
<keyword evidence="10" id="KW-0732">Signal</keyword>
<comment type="caution">
    <text evidence="11">The sequence shown here is derived from an EMBL/GenBank/DDBJ whole genome shotgun (WGS) entry which is preliminary data.</text>
</comment>
<organism evidence="11 12">
    <name type="scientific">Rubrivirga litoralis</name>
    <dbReference type="NCBI Taxonomy" id="3075598"/>
    <lineage>
        <taxon>Bacteria</taxon>
        <taxon>Pseudomonadati</taxon>
        <taxon>Rhodothermota</taxon>
        <taxon>Rhodothermia</taxon>
        <taxon>Rhodothermales</taxon>
        <taxon>Rubricoccaceae</taxon>
        <taxon>Rubrivirga</taxon>
    </lineage>
</organism>
<evidence type="ECO:0000256" key="9">
    <source>
        <dbReference type="SAM" id="MobiDB-lite"/>
    </source>
</evidence>